<gene>
    <name evidence="1" type="ORF">Selli2_09960</name>
</gene>
<dbReference type="AlphaFoldDB" id="A0A9W6FET6"/>
<protein>
    <submittedName>
        <fullName evidence="1">Uncharacterized protein</fullName>
    </submittedName>
</protein>
<sequence>MKKKKTVSEISEELEEPVEKVEAVCQAALSCAPDYDENRIYEMLKEKEEKGQKSEN</sequence>
<accession>A0A9W6FET6</accession>
<proteinExistence type="predicted"/>
<reference evidence="1" key="1">
    <citation type="submission" date="2022-11" db="EMBL/GenBank/DDBJ databases">
        <title>Draft genome sequence of Sellimonas catena strain 18CBH55.</title>
        <authorList>
            <person name="Hisatomi A."/>
            <person name="Ohkuma M."/>
            <person name="Sakamoto M."/>
        </authorList>
    </citation>
    <scope>NUCLEOTIDE SEQUENCE</scope>
    <source>
        <strain evidence="1">18CBH55</strain>
    </source>
</reference>
<evidence type="ECO:0000313" key="1">
    <source>
        <dbReference type="EMBL" id="GLG89569.1"/>
    </source>
</evidence>
<comment type="caution">
    <text evidence="1">The sequence shown here is derived from an EMBL/GenBank/DDBJ whole genome shotgun (WGS) entry which is preliminary data.</text>
</comment>
<reference evidence="1" key="2">
    <citation type="submission" date="2022-11" db="EMBL/GenBank/DDBJ databases">
        <title>Draft genome sequence of Sellimonas catena strain 18CBH55.</title>
        <authorList>
            <person name="Atsushi H."/>
            <person name="Moriya O."/>
            <person name="Mitsuo S."/>
        </authorList>
    </citation>
    <scope>NUCLEOTIDE SEQUENCE</scope>
    <source>
        <strain evidence="1">18CBH55</strain>
    </source>
</reference>
<organism evidence="1 2">
    <name type="scientific">Sellimonas catena</name>
    <dbReference type="NCBI Taxonomy" id="2994035"/>
    <lineage>
        <taxon>Bacteria</taxon>
        <taxon>Bacillati</taxon>
        <taxon>Bacillota</taxon>
        <taxon>Clostridia</taxon>
        <taxon>Lachnospirales</taxon>
        <taxon>Lachnospiraceae</taxon>
        <taxon>Sellimonas</taxon>
    </lineage>
</organism>
<dbReference type="EMBL" id="BSCH01000005">
    <property type="protein sequence ID" value="GLG89569.1"/>
    <property type="molecule type" value="Genomic_DNA"/>
</dbReference>
<reference evidence="1" key="3">
    <citation type="journal article" date="2023" name="Int. J. Syst. Evol. Microbiol.">
        <title>Sellimonas catena sp. nov., isolated from human faeces.</title>
        <authorList>
            <person name="Hisatomi A."/>
            <person name="Ohkuma M."/>
            <person name="Sakamoto M."/>
        </authorList>
    </citation>
    <scope>NUCLEOTIDE SEQUENCE</scope>
    <source>
        <strain evidence="1">18CBH55</strain>
    </source>
</reference>
<dbReference type="RefSeq" id="WP_281844664.1">
    <property type="nucleotide sequence ID" value="NZ_BSCH01000005.1"/>
</dbReference>
<dbReference type="Proteomes" id="UP001145094">
    <property type="component" value="Unassembled WGS sequence"/>
</dbReference>
<name>A0A9W6FET6_9FIRM</name>
<evidence type="ECO:0000313" key="2">
    <source>
        <dbReference type="Proteomes" id="UP001145094"/>
    </source>
</evidence>